<dbReference type="InterPro" id="IPR021109">
    <property type="entry name" value="Peptidase_aspartic_dom_sf"/>
</dbReference>
<dbReference type="Pfam" id="PF13975">
    <property type="entry name" value="gag-asp_proteas"/>
    <property type="match status" value="1"/>
</dbReference>
<dbReference type="PANTHER" id="PTHR47331:SF5">
    <property type="entry name" value="RIBONUCLEASE H"/>
    <property type="match status" value="1"/>
</dbReference>
<dbReference type="SMART" id="SM00343">
    <property type="entry name" value="ZnF_C2HC"/>
    <property type="match status" value="2"/>
</dbReference>
<keyword evidence="6" id="KW-1185">Reference proteome</keyword>
<dbReference type="GO" id="GO:0003676">
    <property type="term" value="F:nucleic acid binding"/>
    <property type="evidence" value="ECO:0007669"/>
    <property type="project" value="InterPro"/>
</dbReference>
<comment type="caution">
    <text evidence="5">The sequence shown here is derived from an EMBL/GenBank/DDBJ whole genome shotgun (WGS) entry which is preliminary data.</text>
</comment>
<evidence type="ECO:0000256" key="2">
    <source>
        <dbReference type="SAM" id="Coils"/>
    </source>
</evidence>
<dbReference type="CDD" id="cd05483">
    <property type="entry name" value="retropepsin_like_bacteria"/>
    <property type="match status" value="1"/>
</dbReference>
<dbReference type="GO" id="GO:0006508">
    <property type="term" value="P:proteolysis"/>
    <property type="evidence" value="ECO:0007669"/>
    <property type="project" value="InterPro"/>
</dbReference>
<dbReference type="InterPro" id="IPR001995">
    <property type="entry name" value="Peptidase_A2_cat"/>
</dbReference>
<reference evidence="6" key="1">
    <citation type="journal article" date="2015" name="Nat. Genet.">
        <title>The genome and transcriptome of the zoonotic hookworm Ancylostoma ceylanicum identify infection-specific gene families.</title>
        <authorList>
            <person name="Schwarz E.M."/>
            <person name="Hu Y."/>
            <person name="Antoshechkin I."/>
            <person name="Miller M.M."/>
            <person name="Sternberg P.W."/>
            <person name="Aroian R.V."/>
        </authorList>
    </citation>
    <scope>NUCLEOTIDE SEQUENCE</scope>
    <source>
        <strain evidence="6">HY135</strain>
    </source>
</reference>
<dbReference type="Gene3D" id="2.40.70.10">
    <property type="entry name" value="Acid Proteases"/>
    <property type="match status" value="1"/>
</dbReference>
<name>A0A016TXA4_9BILA</name>
<evidence type="ECO:0000259" key="4">
    <source>
        <dbReference type="PROSITE" id="PS50175"/>
    </source>
</evidence>
<feature type="domain" description="Peptidase A2" evidence="4">
    <location>
        <begin position="367"/>
        <end position="481"/>
    </location>
</feature>
<gene>
    <name evidence="5" type="primary">Acey_s0069.g340</name>
    <name evidence="5" type="ORF">Y032_0069g340</name>
</gene>
<protein>
    <recommendedName>
        <fullName evidence="4">Peptidase A2 domain-containing protein</fullName>
    </recommendedName>
</protein>
<keyword evidence="2" id="KW-0175">Coiled coil</keyword>
<dbReference type="EMBL" id="JARK01001405">
    <property type="protein sequence ID" value="EYC07669.1"/>
    <property type="molecule type" value="Genomic_DNA"/>
</dbReference>
<dbReference type="PROSITE" id="PS50175">
    <property type="entry name" value="ASP_PROT_RETROV"/>
    <property type="match status" value="1"/>
</dbReference>
<organism evidence="5 6">
    <name type="scientific">Ancylostoma ceylanicum</name>
    <dbReference type="NCBI Taxonomy" id="53326"/>
    <lineage>
        <taxon>Eukaryota</taxon>
        <taxon>Metazoa</taxon>
        <taxon>Ecdysozoa</taxon>
        <taxon>Nematoda</taxon>
        <taxon>Chromadorea</taxon>
        <taxon>Rhabditida</taxon>
        <taxon>Rhabditina</taxon>
        <taxon>Rhabditomorpha</taxon>
        <taxon>Strongyloidea</taxon>
        <taxon>Ancylostomatidae</taxon>
        <taxon>Ancylostomatinae</taxon>
        <taxon>Ancylostoma</taxon>
    </lineage>
</organism>
<proteinExistence type="predicted"/>
<feature type="compositionally biased region" description="Polar residues" evidence="3">
    <location>
        <begin position="594"/>
        <end position="605"/>
    </location>
</feature>
<dbReference type="GO" id="GO:0004190">
    <property type="term" value="F:aspartic-type endopeptidase activity"/>
    <property type="evidence" value="ECO:0007669"/>
    <property type="project" value="InterPro"/>
</dbReference>
<feature type="region of interest" description="Disordered" evidence="3">
    <location>
        <begin position="594"/>
        <end position="663"/>
    </location>
</feature>
<evidence type="ECO:0000313" key="5">
    <source>
        <dbReference type="EMBL" id="EYC07669.1"/>
    </source>
</evidence>
<dbReference type="STRING" id="53326.A0A016TXA4"/>
<dbReference type="OrthoDB" id="5877762at2759"/>
<evidence type="ECO:0000313" key="6">
    <source>
        <dbReference type="Proteomes" id="UP000024635"/>
    </source>
</evidence>
<feature type="coiled-coil region" evidence="2">
    <location>
        <begin position="33"/>
        <end position="60"/>
    </location>
</feature>
<feature type="compositionally biased region" description="Low complexity" evidence="3">
    <location>
        <begin position="621"/>
        <end position="630"/>
    </location>
</feature>
<dbReference type="GO" id="GO:0008270">
    <property type="term" value="F:zinc ion binding"/>
    <property type="evidence" value="ECO:0007669"/>
    <property type="project" value="InterPro"/>
</dbReference>
<sequence>MPIILGSKLLRKLVNFYEERAKNEEYSTTTALLESSLRQIKEAKENLLELYREIQDEHKNCKDYSEKREILAEIHQILEESDLHTSIAEAEDLIAVLTAKLNESKKIHESTEIRPEYPRSRAQKVCAPIKDDPEIVQNIAENTEQNKNCVSLSSFSQTLHSNQNKGGRLALLQEGIAAEAHSENCLGHNNNGRVMQSRAKHTNYRPNYSVVCIFCHKGNHLSTRCRTVSDKRMRRKALREQNRCWKCFSRDHNSFACQKRDCTLCGQKHHISLCLKKDQPQHNYSNKRGTRDIVPFFPAQRDLRNRGLKSNNNQSDRKEHTSTNVQVCMGTLAKPNLRVESTLSEQLVLMTAEGSIWNARRQQYEKILFLFDSGAQKTAVDEELAEQFGLPRQMTEKCTMSGIGGRVETFESHIVPLKIGSAFGEEIEITVQTRPVITEGFPSVRLEQGDVAFLKANEIFLANTKLRGELQIPRVLVGLDYYHDLVTHTGAKTPSGLHLAKTVFGHTIYGRGLSSVPQPNSVSYNLTAICEKTEHQVLHEHSRLEGPMQRKRAENCSKYSDEIVHAYGFTSTSLPLKVAATDIAKNYSVATGRLQSPQLQPSALNASRRRPALHAKPPSTPSSRRSPSTPAICRRPPRPQAVIRRQAHQEVDIRRTTTTKKAKPSDLIVGYDYSCRSPEYHRRIDDPHRISNHYPYRTSCGGGGVDPSYACNDTH</sequence>
<evidence type="ECO:0000256" key="1">
    <source>
        <dbReference type="ARBA" id="ARBA00022801"/>
    </source>
</evidence>
<keyword evidence="1" id="KW-0378">Hydrolase</keyword>
<evidence type="ECO:0000256" key="3">
    <source>
        <dbReference type="SAM" id="MobiDB-lite"/>
    </source>
</evidence>
<dbReference type="PANTHER" id="PTHR47331">
    <property type="entry name" value="PHD-TYPE DOMAIN-CONTAINING PROTEIN"/>
    <property type="match status" value="1"/>
</dbReference>
<dbReference type="InterPro" id="IPR034122">
    <property type="entry name" value="Retropepsin-like_bacterial"/>
</dbReference>
<dbReference type="InterPro" id="IPR001878">
    <property type="entry name" value="Znf_CCHC"/>
</dbReference>
<dbReference type="AlphaFoldDB" id="A0A016TXA4"/>
<accession>A0A016TXA4</accession>
<dbReference type="Proteomes" id="UP000024635">
    <property type="component" value="Unassembled WGS sequence"/>
</dbReference>
<dbReference type="SUPFAM" id="SSF50630">
    <property type="entry name" value="Acid proteases"/>
    <property type="match status" value="1"/>
</dbReference>